<comment type="caution">
    <text evidence="3">The sequence shown here is derived from an EMBL/GenBank/DDBJ whole genome shotgun (WGS) entry which is preliminary data.</text>
</comment>
<dbReference type="Gene3D" id="1.10.238.10">
    <property type="entry name" value="EF-hand"/>
    <property type="match status" value="1"/>
</dbReference>
<dbReference type="SUPFAM" id="SSF47473">
    <property type="entry name" value="EF-hand"/>
    <property type="match status" value="1"/>
</dbReference>
<keyword evidence="2" id="KW-0479">Metal-binding</keyword>
<dbReference type="InterPro" id="IPR011992">
    <property type="entry name" value="EF-hand-dom_pair"/>
</dbReference>
<dbReference type="GO" id="GO:0019900">
    <property type="term" value="F:kinase binding"/>
    <property type="evidence" value="ECO:0007669"/>
    <property type="project" value="UniProtKB-UniRule"/>
</dbReference>
<dbReference type="OrthoDB" id="191686at2759"/>
<comment type="function">
    <text evidence="2">Acts as a calcium sensor. CBL proteins interact with CIPK serine-threonine protein kinases. Binding of a CBL protein to the regulatory NAF domain of a CIPK protein lead to the activation of the kinase in a calcium-dependent manner.</text>
</comment>
<dbReference type="PANTHER" id="PTHR23056:SF116">
    <property type="entry name" value="CALCINEURIN B-LIKE PROTEIN 3-RELATED"/>
    <property type="match status" value="1"/>
</dbReference>
<evidence type="ECO:0000313" key="3">
    <source>
        <dbReference type="EMBL" id="KAG8482927.1"/>
    </source>
</evidence>
<keyword evidence="2" id="KW-0106">Calcium</keyword>
<keyword evidence="2" id="KW-0472">Membrane</keyword>
<dbReference type="GO" id="GO:0005509">
    <property type="term" value="F:calcium ion binding"/>
    <property type="evidence" value="ECO:0007669"/>
    <property type="project" value="UniProtKB-UniRule"/>
</dbReference>
<evidence type="ECO:0000256" key="1">
    <source>
        <dbReference type="ARBA" id="ARBA00022737"/>
    </source>
</evidence>
<dbReference type="AlphaFoldDB" id="A0A8J5YJ83"/>
<dbReference type="GO" id="GO:0019722">
    <property type="term" value="P:calcium-mediated signaling"/>
    <property type="evidence" value="ECO:0007669"/>
    <property type="project" value="UniProtKB-UniRule"/>
</dbReference>
<accession>A0A8J5YJ83</accession>
<evidence type="ECO:0000256" key="2">
    <source>
        <dbReference type="RuleBase" id="RU369080"/>
    </source>
</evidence>
<gene>
    <name evidence="3" type="ORF">CXB51_024501</name>
</gene>
<dbReference type="Proteomes" id="UP000701853">
    <property type="component" value="Chromosome 9"/>
</dbReference>
<keyword evidence="1 2" id="KW-0677">Repeat</keyword>
<organism evidence="3 4">
    <name type="scientific">Gossypium anomalum</name>
    <dbReference type="NCBI Taxonomy" id="47600"/>
    <lineage>
        <taxon>Eukaryota</taxon>
        <taxon>Viridiplantae</taxon>
        <taxon>Streptophyta</taxon>
        <taxon>Embryophyta</taxon>
        <taxon>Tracheophyta</taxon>
        <taxon>Spermatophyta</taxon>
        <taxon>Magnoliopsida</taxon>
        <taxon>eudicotyledons</taxon>
        <taxon>Gunneridae</taxon>
        <taxon>Pentapetalae</taxon>
        <taxon>rosids</taxon>
        <taxon>malvids</taxon>
        <taxon>Malvales</taxon>
        <taxon>Malvaceae</taxon>
        <taxon>Malvoideae</taxon>
        <taxon>Gossypium</taxon>
    </lineage>
</organism>
<comment type="subcellular location">
    <subcellularLocation>
        <location evidence="2">Membrane</location>
    </subcellularLocation>
</comment>
<comment type="subunit">
    <text evidence="2">Homodimer. Interacts with CIPK.</text>
</comment>
<sequence length="209" mass="23942">MIFHSKTLYKILEKEVFFWGKCLTLFISVRHFPKFFLFTSQHQILLNVLSFSFPSLHCVPGPGFISASKTTSSSFVDKKKKALAISSLFRNETLNNLTDIDFTLSLRSPALLDSNSNIWSLVSRIRKCLKVSVSEIESLYELFKKINNAVIDDGLMNKEEFQLELFKTNKKESLFADRHNGIIGFEEFARALSIFHPNAPIDNKNDCMC</sequence>
<name>A0A8J5YJ83_9ROSI</name>
<dbReference type="InterPro" id="IPR045198">
    <property type="entry name" value="CNBL1-10"/>
</dbReference>
<dbReference type="GO" id="GO:0016020">
    <property type="term" value="C:membrane"/>
    <property type="evidence" value="ECO:0007669"/>
    <property type="project" value="UniProtKB-SubCell"/>
</dbReference>
<proteinExistence type="inferred from homology"/>
<dbReference type="PANTHER" id="PTHR23056">
    <property type="entry name" value="CALCINEURIN B"/>
    <property type="match status" value="1"/>
</dbReference>
<dbReference type="EMBL" id="JAHUZN010000009">
    <property type="protein sequence ID" value="KAG8482927.1"/>
    <property type="molecule type" value="Genomic_DNA"/>
</dbReference>
<protein>
    <recommendedName>
        <fullName evidence="2">Calcineurin B-like protein</fullName>
    </recommendedName>
</protein>
<keyword evidence="4" id="KW-1185">Reference proteome</keyword>
<comment type="similarity">
    <text evidence="2">Belongs to the calcineurin regulatory subunit family.</text>
</comment>
<evidence type="ECO:0000313" key="4">
    <source>
        <dbReference type="Proteomes" id="UP000701853"/>
    </source>
</evidence>
<reference evidence="3 4" key="1">
    <citation type="journal article" date="2021" name="bioRxiv">
        <title>The Gossypium anomalum genome as a resource for cotton improvement and evolutionary analysis of hybrid incompatibility.</title>
        <authorList>
            <person name="Grover C.E."/>
            <person name="Yuan D."/>
            <person name="Arick M.A."/>
            <person name="Miller E.R."/>
            <person name="Hu G."/>
            <person name="Peterson D.G."/>
            <person name="Wendel J.F."/>
            <person name="Udall J.A."/>
        </authorList>
    </citation>
    <scope>NUCLEOTIDE SEQUENCE [LARGE SCALE GENOMIC DNA]</scope>
    <source>
        <strain evidence="3">JFW-Udall</strain>
        <tissue evidence="3">Leaf</tissue>
    </source>
</reference>